<dbReference type="EMBL" id="LOBR01000062">
    <property type="protein sequence ID" value="KYN86043.1"/>
    <property type="molecule type" value="Genomic_DNA"/>
</dbReference>
<accession>A0A151KV89</accession>
<keyword evidence="5" id="KW-1185">Reference proteome</keyword>
<dbReference type="AlphaFoldDB" id="A0A151KV89"/>
<dbReference type="EMBL" id="LOBP01000085">
    <property type="protein sequence ID" value="KYN89934.1"/>
    <property type="molecule type" value="Genomic_DNA"/>
</dbReference>
<comment type="caution">
    <text evidence="2">The sequence shown here is derived from an EMBL/GenBank/DDBJ whole genome shotgun (WGS) entry which is preliminary data.</text>
</comment>
<organism evidence="2 4">
    <name type="scientific">Vibrio cidicii</name>
    <dbReference type="NCBI Taxonomy" id="1763883"/>
    <lineage>
        <taxon>Bacteria</taxon>
        <taxon>Pseudomonadati</taxon>
        <taxon>Pseudomonadota</taxon>
        <taxon>Gammaproteobacteria</taxon>
        <taxon>Vibrionales</taxon>
        <taxon>Vibrionaceae</taxon>
        <taxon>Vibrio</taxon>
    </lineage>
</organism>
<evidence type="ECO:0000313" key="3">
    <source>
        <dbReference type="EMBL" id="KYN89934.1"/>
    </source>
</evidence>
<dbReference type="Proteomes" id="UP000075346">
    <property type="component" value="Unassembled WGS sequence"/>
</dbReference>
<evidence type="ECO:0000256" key="1">
    <source>
        <dbReference type="SAM" id="Phobius"/>
    </source>
</evidence>
<feature type="transmembrane region" description="Helical" evidence="1">
    <location>
        <begin position="60"/>
        <end position="76"/>
    </location>
</feature>
<keyword evidence="1" id="KW-0812">Transmembrane</keyword>
<reference evidence="4" key="1">
    <citation type="submission" date="2015-12" db="EMBL/GenBank/DDBJ databases">
        <authorList>
            <person name="Shamseldin A."/>
            <person name="Moawad H."/>
            <person name="Abd El-Rahim W.M."/>
            <person name="Sadowsky M.J."/>
        </authorList>
    </citation>
    <scope>NUCLEOTIDE SEQUENCE [LARGE SCALE GENOMIC DNA]</scope>
    <source>
        <strain evidence="4">2538-88</strain>
    </source>
</reference>
<evidence type="ECO:0000313" key="4">
    <source>
        <dbReference type="Proteomes" id="UP000075346"/>
    </source>
</evidence>
<name>A0A151KV89_9VIBR</name>
<dbReference type="RefSeq" id="WP_061897568.1">
    <property type="nucleotide sequence ID" value="NZ_CAXYEW010000147.1"/>
</dbReference>
<reference evidence="2 5" key="2">
    <citation type="submission" date="2015-12" db="EMBL/GenBank/DDBJ databases">
        <authorList>
            <person name="Tarr C.L."/>
            <person name="Gladney L.M."/>
        </authorList>
    </citation>
    <scope>NUCLEOTIDE SEQUENCE</scope>
    <source>
        <strain evidence="3 5">1048-83</strain>
        <strain evidence="2">2538-88</strain>
    </source>
</reference>
<keyword evidence="1" id="KW-0472">Membrane</keyword>
<keyword evidence="1" id="KW-1133">Transmembrane helix</keyword>
<gene>
    <name evidence="3" type="ORF">ATY35_21210</name>
    <name evidence="2" type="ORF">ATY37_19850</name>
</gene>
<sequence length="101" mass="11260">MKIFLITATLAQLVLLSLSKYYGFVADGVLQAAVEAQDSNILMSLDNFQYYRNLDDNLGYMSTSIWVLVVIITLLKSVSSTKMGNLAICLPLVFNMILMLM</sequence>
<protein>
    <submittedName>
        <fullName evidence="2">Uncharacterized protein</fullName>
    </submittedName>
</protein>
<evidence type="ECO:0000313" key="5">
    <source>
        <dbReference type="Proteomes" id="UP000075609"/>
    </source>
</evidence>
<evidence type="ECO:0000313" key="2">
    <source>
        <dbReference type="EMBL" id="KYN86043.1"/>
    </source>
</evidence>
<dbReference type="Proteomes" id="UP000075609">
    <property type="component" value="Unassembled WGS sequence"/>
</dbReference>
<proteinExistence type="predicted"/>